<evidence type="ECO:0000313" key="3">
    <source>
        <dbReference type="Proteomes" id="UP000199076"/>
    </source>
</evidence>
<gene>
    <name evidence="2" type="ORF">SAMN05216218_10829</name>
</gene>
<evidence type="ECO:0000259" key="1">
    <source>
        <dbReference type="Pfam" id="PF14285"/>
    </source>
</evidence>
<dbReference type="PANTHER" id="PTHR37507">
    <property type="entry name" value="SPORULATION PROTEIN YDCC"/>
    <property type="match status" value="1"/>
</dbReference>
<dbReference type="Pfam" id="PF14285">
    <property type="entry name" value="DUF4367"/>
    <property type="match status" value="1"/>
</dbReference>
<name>A0A1G7MQJ8_9EURY</name>
<dbReference type="Gene3D" id="2.50.20.10">
    <property type="entry name" value="Lipoprotein localisation LolA/LolB/LppX"/>
    <property type="match status" value="1"/>
</dbReference>
<keyword evidence="3" id="KW-1185">Reference proteome</keyword>
<sequence length="370" mass="39148">MVAIVAVLLGAGVVVGMAVQPDGTAAPSGEDALDRTAERYADADSFVGTVAVDVTYENETDRIERSARAQVQYLAPDGYRIDVLAPDRVANTTVATNGSVVWLDGPTGPPVVRSPNASQSERLEQVNVTGVVEKLDANTSVENRGTATVDGEETYVLDVEYTGSTELPDDERYANVSDGLDEIEDANLTVWVDTDDYRLRKVEAVVTGANGTVTTTMRFESFRFDVAIHESAFQPPTDQQVVSGAFDRTSYDTLAEADAAVDFPVTEPAVPAGFELQSAVVGTQGDRATVTGVYGNGTAEFVVVASEQNPLARFDTDGESLTVGNETVTVLTQGDTTVLFWEADGRTYGVAGSLGQDRLAEIAAPLVAAD</sequence>
<organism evidence="2 3">
    <name type="scientific">Halorientalis regularis</name>
    <dbReference type="NCBI Taxonomy" id="660518"/>
    <lineage>
        <taxon>Archaea</taxon>
        <taxon>Methanobacteriati</taxon>
        <taxon>Methanobacteriota</taxon>
        <taxon>Stenosarchaea group</taxon>
        <taxon>Halobacteria</taxon>
        <taxon>Halobacteriales</taxon>
        <taxon>Haloarculaceae</taxon>
        <taxon>Halorientalis</taxon>
    </lineage>
</organism>
<dbReference type="STRING" id="660518.SAMN05216218_10829"/>
<proteinExistence type="predicted"/>
<accession>A0A1G7MQJ8</accession>
<dbReference type="InterPro" id="IPR052944">
    <property type="entry name" value="Sporulation_related"/>
</dbReference>
<dbReference type="Proteomes" id="UP000199076">
    <property type="component" value="Unassembled WGS sequence"/>
</dbReference>
<dbReference type="EMBL" id="FNBK01000008">
    <property type="protein sequence ID" value="SDF63941.1"/>
    <property type="molecule type" value="Genomic_DNA"/>
</dbReference>
<reference evidence="3" key="1">
    <citation type="submission" date="2016-10" db="EMBL/GenBank/DDBJ databases">
        <authorList>
            <person name="Varghese N."/>
            <person name="Submissions S."/>
        </authorList>
    </citation>
    <scope>NUCLEOTIDE SEQUENCE [LARGE SCALE GENOMIC DNA]</scope>
    <source>
        <strain evidence="3">IBRC-M 10760</strain>
    </source>
</reference>
<evidence type="ECO:0000313" key="2">
    <source>
        <dbReference type="EMBL" id="SDF63941.1"/>
    </source>
</evidence>
<protein>
    <submittedName>
        <fullName evidence="2">Outer membrane lipoprotein-sorting protein</fullName>
    </submittedName>
</protein>
<dbReference type="PANTHER" id="PTHR37507:SF2">
    <property type="entry name" value="SPORULATION PROTEIN YDCC"/>
    <property type="match status" value="1"/>
</dbReference>
<keyword evidence="2" id="KW-0449">Lipoprotein</keyword>
<dbReference type="InterPro" id="IPR025377">
    <property type="entry name" value="DUF4367"/>
</dbReference>
<dbReference type="AlphaFoldDB" id="A0A1G7MQJ8"/>
<feature type="domain" description="DUF4367" evidence="1">
    <location>
        <begin position="270"/>
        <end position="363"/>
    </location>
</feature>